<feature type="domain" description="ASPIC/UnbV" evidence="2">
    <location>
        <begin position="491"/>
        <end position="557"/>
    </location>
</feature>
<name>S0ETI7_CHTCT</name>
<accession>S0ETI7</accession>
<dbReference type="HOGENOM" id="CLU_017657_0_0_0"/>
<evidence type="ECO:0000259" key="2">
    <source>
        <dbReference type="Pfam" id="PF07593"/>
    </source>
</evidence>
<dbReference type="PANTHER" id="PTHR16026">
    <property type="entry name" value="CARTILAGE ACIDIC PROTEIN 1"/>
    <property type="match status" value="1"/>
</dbReference>
<dbReference type="Gene3D" id="2.130.10.130">
    <property type="entry name" value="Integrin alpha, N-terminal"/>
    <property type="match status" value="2"/>
</dbReference>
<dbReference type="InterPro" id="IPR028994">
    <property type="entry name" value="Integrin_alpha_N"/>
</dbReference>
<dbReference type="PANTHER" id="PTHR16026:SF0">
    <property type="entry name" value="CARTILAGE ACIDIC PROTEIN 1"/>
    <property type="match status" value="1"/>
</dbReference>
<dbReference type="eggNOG" id="COG0457">
    <property type="taxonomic scope" value="Bacteria"/>
</dbReference>
<evidence type="ECO:0000256" key="1">
    <source>
        <dbReference type="ARBA" id="ARBA00022729"/>
    </source>
</evidence>
<keyword evidence="1" id="KW-0732">Signal</keyword>
<dbReference type="InterPro" id="IPR027039">
    <property type="entry name" value="Crtac1"/>
</dbReference>
<dbReference type="InterPro" id="IPR013517">
    <property type="entry name" value="FG-GAP"/>
</dbReference>
<dbReference type="KEGG" id="ccz:CCALI_00624"/>
<gene>
    <name evidence="3" type="ORF">CCALI_00624</name>
</gene>
<dbReference type="PATRIC" id="fig|1303518.3.peg.627"/>
<dbReference type="Pfam" id="PF07593">
    <property type="entry name" value="UnbV_ASPIC"/>
    <property type="match status" value="1"/>
</dbReference>
<evidence type="ECO:0000313" key="4">
    <source>
        <dbReference type="Proteomes" id="UP000014227"/>
    </source>
</evidence>
<dbReference type="STRING" id="454171.CP488_00530"/>
<evidence type="ECO:0000313" key="3">
    <source>
        <dbReference type="EMBL" id="CCW34450.1"/>
    </source>
</evidence>
<dbReference type="InParanoid" id="S0ETI7"/>
<keyword evidence="4" id="KW-1185">Reference proteome</keyword>
<dbReference type="Proteomes" id="UP000014227">
    <property type="component" value="Chromosome I"/>
</dbReference>
<dbReference type="SUPFAM" id="SSF69318">
    <property type="entry name" value="Integrin alpha N-terminal domain"/>
    <property type="match status" value="1"/>
</dbReference>
<organism evidence="3 4">
    <name type="scientific">Chthonomonas calidirosea (strain DSM 23976 / ICMP 18418 / T49)</name>
    <dbReference type="NCBI Taxonomy" id="1303518"/>
    <lineage>
        <taxon>Bacteria</taxon>
        <taxon>Bacillati</taxon>
        <taxon>Armatimonadota</taxon>
        <taxon>Chthonomonadia</taxon>
        <taxon>Chthonomonadales</taxon>
        <taxon>Chthonomonadaceae</taxon>
        <taxon>Chthonomonas</taxon>
    </lineage>
</organism>
<protein>
    <submittedName>
        <fullName evidence="3">ASPIC and UnbV./Family description</fullName>
    </submittedName>
</protein>
<dbReference type="AlphaFoldDB" id="S0ETI7"/>
<sequence>MSTKMTRRYMLRSLGLAIGATCAGFIRWRLTLHPSHYPGPFRDVTKEARLHFRYDNDASPQHRFVETTGGGCAFLDFDRDGLLDIFAVQGGPAPGSVPRPRPPSALYRNRGDGTFEDVTADVGLAVDMGYGQGVAVGDYLNTGWPALLVTTYGGVRLFRNDKGHFHEVTREAGLVQRGEPHWATSACWFDYDKDGWLDLFVCHYVSWFPDVDRPCADERGELVYCLPTEYLGDTCVLYHNNRDGTFTDVTKEAGLAQLVGKALGVVDLDYDNDGWPDLYVTNDMLPNWLLQNQHNGHFKEVAVQAGVAVGPEGEALSGMGVVAADLTNHGLPDLFVGNFSHQPRSYFRNNGDGTFSFMPDPVSVGNASQPYLTFGLECLDYDLDGYLDLVLGNGHINDVLGDRGRVTYRERQILLHNRGDGHFVEDRDRGGDLQIPRVTRGLAVGDYNNDGRPDILVSGPKMPLTLFRNVGGSSHHWIGFQLEGTHTNRDAIGTRVTIRVGDRVQTRWVRGASSYCSQSDRRVLFGLGTATVVEDVEIHWLSGLRERLGPLAADRYYSIKEGRMSLSNRLSLKDSTSG</sequence>
<dbReference type="EMBL" id="HF951689">
    <property type="protein sequence ID" value="CCW34450.1"/>
    <property type="molecule type" value="Genomic_DNA"/>
</dbReference>
<proteinExistence type="predicted"/>
<reference evidence="4" key="1">
    <citation type="submission" date="2013-03" db="EMBL/GenBank/DDBJ databases">
        <title>Genome sequence of Chthonomonas calidirosea, the first sequenced genome from the Armatimonadetes phylum (formally candidate division OP10).</title>
        <authorList>
            <person name="Lee K.C.Y."/>
            <person name="Morgan X.C."/>
            <person name="Dunfield P.F."/>
            <person name="Tamas I."/>
            <person name="Houghton K.M."/>
            <person name="Vyssotski M."/>
            <person name="Ryan J.L.J."/>
            <person name="Lagutin K."/>
            <person name="McDonald I.R."/>
            <person name="Stott M.B."/>
        </authorList>
    </citation>
    <scope>NUCLEOTIDE SEQUENCE [LARGE SCALE GENOMIC DNA]</scope>
    <source>
        <strain evidence="4">DSM 23976 / ICMP 18418 / T49</strain>
    </source>
</reference>
<dbReference type="Pfam" id="PF13517">
    <property type="entry name" value="FG-GAP_3"/>
    <property type="match status" value="3"/>
</dbReference>
<dbReference type="InterPro" id="IPR011519">
    <property type="entry name" value="UnbV_ASPIC"/>
</dbReference>